<evidence type="ECO:0000256" key="8">
    <source>
        <dbReference type="ARBA" id="ARBA00023033"/>
    </source>
</evidence>
<dbReference type="Proteomes" id="UP000298416">
    <property type="component" value="Unassembled WGS sequence"/>
</dbReference>
<reference evidence="11" key="1">
    <citation type="submission" date="2018-01" db="EMBL/GenBank/DDBJ databases">
        <authorList>
            <person name="Mao J.F."/>
        </authorList>
    </citation>
    <scope>NUCLEOTIDE SEQUENCE</scope>
    <source>
        <strain evidence="11">Huo1</strain>
        <tissue evidence="11">Leaf</tissue>
    </source>
</reference>
<evidence type="ECO:0000313" key="12">
    <source>
        <dbReference type="Proteomes" id="UP000298416"/>
    </source>
</evidence>
<dbReference type="InterPro" id="IPR017972">
    <property type="entry name" value="Cyt_P450_CS"/>
</dbReference>
<dbReference type="PROSITE" id="PS00086">
    <property type="entry name" value="CYTOCHROME_P450"/>
    <property type="match status" value="1"/>
</dbReference>
<keyword evidence="4 9" id="KW-0349">Heme</keyword>
<dbReference type="PRINTS" id="PR00463">
    <property type="entry name" value="EP450I"/>
</dbReference>
<name>A0A8X8X5E4_SALSN</name>
<dbReference type="Pfam" id="PF00067">
    <property type="entry name" value="p450"/>
    <property type="match status" value="1"/>
</dbReference>
<dbReference type="PANTHER" id="PTHR47944">
    <property type="entry name" value="CYTOCHROME P450 98A9"/>
    <property type="match status" value="1"/>
</dbReference>
<evidence type="ECO:0000256" key="4">
    <source>
        <dbReference type="ARBA" id="ARBA00022617"/>
    </source>
</evidence>
<keyword evidence="7 9" id="KW-0408">Iron</keyword>
<dbReference type="GO" id="GO:0016020">
    <property type="term" value="C:membrane"/>
    <property type="evidence" value="ECO:0007669"/>
    <property type="project" value="UniProtKB-SubCell"/>
</dbReference>
<dbReference type="InterPro" id="IPR036396">
    <property type="entry name" value="Cyt_P450_sf"/>
</dbReference>
<dbReference type="GO" id="GO:0020037">
    <property type="term" value="F:heme binding"/>
    <property type="evidence" value="ECO:0007669"/>
    <property type="project" value="InterPro"/>
</dbReference>
<dbReference type="InterPro" id="IPR002401">
    <property type="entry name" value="Cyt_P450_E_grp-I"/>
</dbReference>
<dbReference type="EMBL" id="PNBA02000012">
    <property type="protein sequence ID" value="KAG6406459.1"/>
    <property type="molecule type" value="Genomic_DNA"/>
</dbReference>
<organism evidence="11">
    <name type="scientific">Salvia splendens</name>
    <name type="common">Scarlet sage</name>
    <dbReference type="NCBI Taxonomy" id="180675"/>
    <lineage>
        <taxon>Eukaryota</taxon>
        <taxon>Viridiplantae</taxon>
        <taxon>Streptophyta</taxon>
        <taxon>Embryophyta</taxon>
        <taxon>Tracheophyta</taxon>
        <taxon>Spermatophyta</taxon>
        <taxon>Magnoliopsida</taxon>
        <taxon>eudicotyledons</taxon>
        <taxon>Gunneridae</taxon>
        <taxon>Pentapetalae</taxon>
        <taxon>asterids</taxon>
        <taxon>lamiids</taxon>
        <taxon>Lamiales</taxon>
        <taxon>Lamiaceae</taxon>
        <taxon>Nepetoideae</taxon>
        <taxon>Mentheae</taxon>
        <taxon>Salviinae</taxon>
        <taxon>Salvia</taxon>
        <taxon>Salvia subgen. Calosphace</taxon>
        <taxon>core Calosphace</taxon>
    </lineage>
</organism>
<dbReference type="SUPFAM" id="SSF48264">
    <property type="entry name" value="Cytochrome P450"/>
    <property type="match status" value="1"/>
</dbReference>
<evidence type="ECO:0000256" key="7">
    <source>
        <dbReference type="ARBA" id="ARBA00023004"/>
    </source>
</evidence>
<evidence type="ECO:0000256" key="2">
    <source>
        <dbReference type="ARBA" id="ARBA00004167"/>
    </source>
</evidence>
<comment type="caution">
    <text evidence="11">The sequence shown here is derived from an EMBL/GenBank/DDBJ whole genome shotgun (WGS) entry which is preliminary data.</text>
</comment>
<evidence type="ECO:0000256" key="5">
    <source>
        <dbReference type="ARBA" id="ARBA00022723"/>
    </source>
</evidence>
<gene>
    <name evidence="11" type="ORF">SASPL_134061</name>
</gene>
<evidence type="ECO:0000256" key="10">
    <source>
        <dbReference type="RuleBase" id="RU000461"/>
    </source>
</evidence>
<dbReference type="AlphaFoldDB" id="A0A8X8X5E4"/>
<evidence type="ECO:0000256" key="9">
    <source>
        <dbReference type="PIRSR" id="PIRSR602401-1"/>
    </source>
</evidence>
<dbReference type="Gene3D" id="1.10.630.10">
    <property type="entry name" value="Cytochrome P450"/>
    <property type="match status" value="1"/>
</dbReference>
<comment type="subcellular location">
    <subcellularLocation>
        <location evidence="2">Membrane</location>
        <topology evidence="2">Single-pass membrane protein</topology>
    </subcellularLocation>
</comment>
<keyword evidence="12" id="KW-1185">Reference proteome</keyword>
<evidence type="ECO:0000313" key="11">
    <source>
        <dbReference type="EMBL" id="KAG6406459.1"/>
    </source>
</evidence>
<evidence type="ECO:0008006" key="13">
    <source>
        <dbReference type="Google" id="ProtNLM"/>
    </source>
</evidence>
<evidence type="ECO:0000256" key="1">
    <source>
        <dbReference type="ARBA" id="ARBA00001971"/>
    </source>
</evidence>
<comment type="cofactor">
    <cofactor evidence="1 9">
        <name>heme</name>
        <dbReference type="ChEBI" id="CHEBI:30413"/>
    </cofactor>
</comment>
<evidence type="ECO:0000256" key="6">
    <source>
        <dbReference type="ARBA" id="ARBA00023002"/>
    </source>
</evidence>
<evidence type="ECO:0000256" key="3">
    <source>
        <dbReference type="ARBA" id="ARBA00010617"/>
    </source>
</evidence>
<dbReference type="InterPro" id="IPR001128">
    <property type="entry name" value="Cyt_P450"/>
</dbReference>
<feature type="binding site" description="axial binding residue" evidence="9">
    <location>
        <position position="485"/>
    </location>
    <ligand>
        <name>heme</name>
        <dbReference type="ChEBI" id="CHEBI:30413"/>
    </ligand>
    <ligandPart>
        <name>Fe</name>
        <dbReference type="ChEBI" id="CHEBI:18248"/>
    </ligandPart>
</feature>
<keyword evidence="5 9" id="KW-0479">Metal-binding</keyword>
<sequence length="551" mass="62173">MARQDPSPTLTTQAASQYLILMKIEQSLNNELVSFLALSLVSLLFLKLISINKRSPSPLLPPGPTAYPVVGSLPEMLLKKPAFRWIHNLMQKLNTEIACIRLGSVHVIAVTSPELSRDFLKKHDAIFASRPEAVSARLISNGYLTLAFSPAGEQWKKMRKVMVSEVLSMRVFRSLHAKRCEEADHLVRYVYDQCNNPLQNGVVNVRDAARHYCANLIRKMVFGERFFGIGAEDGGPGTEEREHVDGLFTLLLFLYGFAIADFIPWLEVFDFDGHKRIVKNAIKNVRKYHDPPINKRMKMWQLGLKSEEDDILDLLINLKSPDHTEPLLSVREITAQIIEIMIATVDNPSNATEWALAEMINQPDILAKACQELDRVVGKDRLVEESDIPNLNYIKACLKESFRIHPLSPFNVPHISSKDVDVGGYFIPKGSHVLLSRPGLGRNPRVWDEPLKFKPERHIVDESSEVKLVDQELRMLSFSTGRRGCPGYLLGSTISTMLLARLIQAFRWKPPLDTDIIDLAESGHNLGLAKPLIAHAMPRLDSQIYKQIISN</sequence>
<dbReference type="PANTHER" id="PTHR47944:SF19">
    <property type="entry name" value="CYTOCHROME P450 77A4"/>
    <property type="match status" value="1"/>
</dbReference>
<accession>A0A8X8X5E4</accession>
<protein>
    <recommendedName>
        <fullName evidence="13">Phenylalanine N-monooxygenase</fullName>
    </recommendedName>
</protein>
<dbReference type="GO" id="GO:0016114">
    <property type="term" value="P:terpenoid biosynthetic process"/>
    <property type="evidence" value="ECO:0007669"/>
    <property type="project" value="UniProtKB-ARBA"/>
</dbReference>
<dbReference type="GO" id="GO:0016712">
    <property type="term" value="F:oxidoreductase activity, acting on paired donors, with incorporation or reduction of molecular oxygen, reduced flavin or flavoprotein as one donor, and incorporation of one atom of oxygen"/>
    <property type="evidence" value="ECO:0007669"/>
    <property type="project" value="UniProtKB-ARBA"/>
</dbReference>
<proteinExistence type="inferred from homology"/>
<dbReference type="GO" id="GO:0005506">
    <property type="term" value="F:iron ion binding"/>
    <property type="evidence" value="ECO:0007669"/>
    <property type="project" value="InterPro"/>
</dbReference>
<comment type="similarity">
    <text evidence="3 10">Belongs to the cytochrome P450 family.</text>
</comment>
<keyword evidence="6 10" id="KW-0560">Oxidoreductase</keyword>
<keyword evidence="8 10" id="KW-0503">Monooxygenase</keyword>
<reference evidence="11" key="2">
    <citation type="submission" date="2020-08" db="EMBL/GenBank/DDBJ databases">
        <title>Plant Genome Project.</title>
        <authorList>
            <person name="Zhang R.-G."/>
        </authorList>
    </citation>
    <scope>NUCLEOTIDE SEQUENCE</scope>
    <source>
        <strain evidence="11">Huo1</strain>
        <tissue evidence="11">Leaf</tissue>
    </source>
</reference>